<feature type="domain" description="Cadherin-like beta-sandwich-like" evidence="2">
    <location>
        <begin position="104"/>
        <end position="188"/>
    </location>
</feature>
<keyword evidence="4" id="KW-1185">Reference proteome</keyword>
<dbReference type="Gene3D" id="1.25.40.10">
    <property type="entry name" value="Tetratricopeptide repeat domain"/>
    <property type="match status" value="1"/>
</dbReference>
<feature type="domain" description="Cadherin-like beta-sandwich-like" evidence="2">
    <location>
        <begin position="17"/>
        <end position="93"/>
    </location>
</feature>
<feature type="region of interest" description="Disordered" evidence="1">
    <location>
        <begin position="827"/>
        <end position="898"/>
    </location>
</feature>
<dbReference type="SUPFAM" id="SSF57850">
    <property type="entry name" value="RING/U-box"/>
    <property type="match status" value="1"/>
</dbReference>
<feature type="compositionally biased region" description="Low complexity" evidence="1">
    <location>
        <begin position="886"/>
        <end position="898"/>
    </location>
</feature>
<feature type="compositionally biased region" description="Low complexity" evidence="1">
    <location>
        <begin position="847"/>
        <end position="879"/>
    </location>
</feature>
<evidence type="ECO:0000313" key="4">
    <source>
        <dbReference type="Proteomes" id="UP001347796"/>
    </source>
</evidence>
<name>A0AAN8JQ58_PATCE</name>
<protein>
    <recommendedName>
        <fullName evidence="2">Cadherin-like beta-sandwich-like domain-containing protein</fullName>
    </recommendedName>
</protein>
<evidence type="ECO:0000259" key="2">
    <source>
        <dbReference type="Pfam" id="PF12733"/>
    </source>
</evidence>
<accession>A0AAN8JQ58</accession>
<feature type="region of interest" description="Disordered" evidence="1">
    <location>
        <begin position="910"/>
        <end position="939"/>
    </location>
</feature>
<proteinExistence type="predicted"/>
<dbReference type="Proteomes" id="UP001347796">
    <property type="component" value="Unassembled WGS sequence"/>
</dbReference>
<evidence type="ECO:0000256" key="1">
    <source>
        <dbReference type="SAM" id="MobiDB-lite"/>
    </source>
</evidence>
<evidence type="ECO:0000313" key="3">
    <source>
        <dbReference type="EMBL" id="KAK6180982.1"/>
    </source>
</evidence>
<dbReference type="InterPro" id="IPR011990">
    <property type="entry name" value="TPR-like_helical_dom_sf"/>
</dbReference>
<dbReference type="InterPro" id="IPR025883">
    <property type="entry name" value="Cadherin-like_domain"/>
</dbReference>
<dbReference type="Pfam" id="PF12733">
    <property type="entry name" value="Cadherin-like"/>
    <property type="match status" value="2"/>
</dbReference>
<dbReference type="EMBL" id="JAZGQO010000007">
    <property type="protein sequence ID" value="KAK6180982.1"/>
    <property type="molecule type" value="Genomic_DNA"/>
</dbReference>
<comment type="caution">
    <text evidence="3">The sequence shown here is derived from an EMBL/GenBank/DDBJ whole genome shotgun (WGS) entry which is preliminary data.</text>
</comment>
<feature type="compositionally biased region" description="Polar residues" evidence="1">
    <location>
        <begin position="923"/>
        <end position="937"/>
    </location>
</feature>
<organism evidence="3 4">
    <name type="scientific">Patella caerulea</name>
    <name type="common">Rayed Mediterranean limpet</name>
    <dbReference type="NCBI Taxonomy" id="87958"/>
    <lineage>
        <taxon>Eukaryota</taxon>
        <taxon>Metazoa</taxon>
        <taxon>Spiralia</taxon>
        <taxon>Lophotrochozoa</taxon>
        <taxon>Mollusca</taxon>
        <taxon>Gastropoda</taxon>
        <taxon>Patellogastropoda</taxon>
        <taxon>Patelloidea</taxon>
        <taxon>Patellidae</taxon>
        <taxon>Patella</taxon>
    </lineage>
</organism>
<dbReference type="SUPFAM" id="SSF48452">
    <property type="entry name" value="TPR-like"/>
    <property type="match status" value="1"/>
</dbReference>
<feature type="compositionally biased region" description="Gly residues" evidence="1">
    <location>
        <begin position="829"/>
        <end position="846"/>
    </location>
</feature>
<feature type="compositionally biased region" description="Basic and acidic residues" evidence="1">
    <location>
        <begin position="912"/>
        <end position="922"/>
    </location>
</feature>
<reference evidence="3 4" key="1">
    <citation type="submission" date="2024-01" db="EMBL/GenBank/DDBJ databases">
        <title>The genome of the rayed Mediterranean limpet Patella caerulea (Linnaeus, 1758).</title>
        <authorList>
            <person name="Anh-Thu Weber A."/>
            <person name="Halstead-Nussloch G."/>
        </authorList>
    </citation>
    <scope>NUCLEOTIDE SEQUENCE [LARGE SCALE GENOMIC DNA]</scope>
    <source>
        <strain evidence="3">AATW-2023a</strain>
        <tissue evidence="3">Whole specimen</tissue>
    </source>
</reference>
<gene>
    <name evidence="3" type="ORF">SNE40_008936</name>
</gene>
<sequence>MDDCDLDKLCVKPGKLNRAFDKSVTEYSITLTSDIEKLTLDPLTSDGGASYRIFGSDESKSVALPEGCVTDIKIEVTAEDGRTTKYYFIHAKRLSSKAAELNDIQLNRGTLSPEFTSSVFEYNVLVACDVAQLSIKPTVPDIKMAVVINGEKSPSDVCLNIGQTIIQIEVTSVDGSNKQLYTIEVVRKQIPRFVKFTDSQQGLLFECPISLNPLYQPITIKNSEPTHTFSGPLISEYTKTSKYDPLNNQPLPPDWKIVSQDLDSKMSSAMVSIPLINGKMSEEKKFTEIGSILLEKCNIVPKVEDVKDRFKDTTVTSKHTIQTRKWEKNLQQIYDETDVKVLENNAREHIEKYFDILPTPGVYRHFDEGESPLDYLEIAVHNYATAVKFKPKDANLHSQLAMLLEEMYYVEDMSGLKKETAEDIPSMNNEAKEGAKLEEALAICKLRGVESSAPVSLQLKAIDEEYHHLLDSGQSGRADQVMGLYAWFSKKISQEAVAAHKVNNEESPLGQAYQKYLDALSLEETKSIHNFHVGRLLVMQGEFEEAIKRLEITINWNPQHQMARFYLGFALSLKRGGPGDRCKETIGYLLEAMETLLTENTKIAVTDPLPCKRRELLVVNLLRSNNIVLLRGIIQLGKLLTKNPSKDCISAEHVFYTASLLASQVLPTLSRGDLYKQVEWVLLDSHANLLEIYANSSSPVEALIAQRCERLSALIYNCTIPQNGQLQELQEKTCQKLVTIHPSDSHALYLLGTAQMARYENSSTGQASEQLLTDAKSSFEASIMLEGQPVSGVVPDLLKKQEWWQVKVKEEERKAAEEAKKAEIKSVGGKAGVSRGGGVNTRGRGGTTTPATRGGTTARGGAARGGTTTSRGARGGAANKSIPVVKSTSSTTKATGSKGHVCEVTKTNAKAPDTKPTTEIRSDNIPSQPVSIDSSAPKNKKSYLPRLGLARALKLSGDTESAKKCYDQVISMSPEVHDAYIENAEMLTKSDPLEAVNVFCKFPVPDEPSFDDAYIFGEIVRLLMKNEKYDDPRLASNLVSYGRVLGLGALEKNVKILEEKFKFETLKTVYAGVNRKSVDDPDLQAFFKFKLWI</sequence>
<dbReference type="AlphaFoldDB" id="A0AAN8JQ58"/>